<evidence type="ECO:0000259" key="7">
    <source>
        <dbReference type="PROSITE" id="PS50035"/>
    </source>
</evidence>
<dbReference type="GO" id="GO:0009395">
    <property type="term" value="P:phospholipid catabolic process"/>
    <property type="evidence" value="ECO:0007669"/>
    <property type="project" value="TreeGrafter"/>
</dbReference>
<evidence type="ECO:0000313" key="9">
    <source>
        <dbReference type="Proteomes" id="UP000759131"/>
    </source>
</evidence>
<evidence type="ECO:0000256" key="2">
    <source>
        <dbReference type="ARBA" id="ARBA00012027"/>
    </source>
</evidence>
<dbReference type="SMART" id="SM00155">
    <property type="entry name" value="PLDc"/>
    <property type="match status" value="1"/>
</dbReference>
<comment type="catalytic activity">
    <reaction evidence="1">
        <text>a 1,2-diacyl-sn-glycero-3-phosphocholine + H2O = a 1,2-diacyl-sn-glycero-3-phosphate + choline + H(+)</text>
        <dbReference type="Rhea" id="RHEA:14445"/>
        <dbReference type="ChEBI" id="CHEBI:15354"/>
        <dbReference type="ChEBI" id="CHEBI:15377"/>
        <dbReference type="ChEBI" id="CHEBI:15378"/>
        <dbReference type="ChEBI" id="CHEBI:57643"/>
        <dbReference type="ChEBI" id="CHEBI:58608"/>
        <dbReference type="EC" id="3.1.4.4"/>
    </reaction>
</comment>
<feature type="domain" description="PLD phosphodiesterase" evidence="7">
    <location>
        <begin position="179"/>
        <end position="206"/>
    </location>
</feature>
<evidence type="ECO:0000256" key="3">
    <source>
        <dbReference type="ARBA" id="ARBA00022737"/>
    </source>
</evidence>
<keyword evidence="5" id="KW-0442">Lipid degradation</keyword>
<dbReference type="EMBL" id="OC858003">
    <property type="protein sequence ID" value="CAD7625915.1"/>
    <property type="molecule type" value="Genomic_DNA"/>
</dbReference>
<dbReference type="PROSITE" id="PS50035">
    <property type="entry name" value="PLD"/>
    <property type="match status" value="1"/>
</dbReference>
<evidence type="ECO:0000256" key="1">
    <source>
        <dbReference type="ARBA" id="ARBA00000798"/>
    </source>
</evidence>
<feature type="non-terminal residue" evidence="8">
    <location>
        <position position="277"/>
    </location>
</feature>
<dbReference type="PANTHER" id="PTHR18896">
    <property type="entry name" value="PHOSPHOLIPASE D"/>
    <property type="match status" value="1"/>
</dbReference>
<name>A0A7R9PYW2_9ACAR</name>
<dbReference type="Pfam" id="PF00614">
    <property type="entry name" value="PLDc"/>
    <property type="match status" value="1"/>
</dbReference>
<keyword evidence="9" id="KW-1185">Reference proteome</keyword>
<dbReference type="InterPro" id="IPR001736">
    <property type="entry name" value="PLipase_D/transphosphatidylase"/>
</dbReference>
<reference evidence="8" key="1">
    <citation type="submission" date="2020-11" db="EMBL/GenBank/DDBJ databases">
        <authorList>
            <person name="Tran Van P."/>
        </authorList>
    </citation>
    <scope>NUCLEOTIDE SEQUENCE</scope>
</reference>
<evidence type="ECO:0000256" key="6">
    <source>
        <dbReference type="ARBA" id="ARBA00023098"/>
    </source>
</evidence>
<dbReference type="PANTHER" id="PTHR18896:SF76">
    <property type="entry name" value="PHOSPHOLIPASE"/>
    <property type="match status" value="1"/>
</dbReference>
<keyword evidence="3" id="KW-0677">Repeat</keyword>
<dbReference type="InterPro" id="IPR015679">
    <property type="entry name" value="PLipase_D_fam"/>
</dbReference>
<protein>
    <recommendedName>
        <fullName evidence="2">phospholipase D</fullName>
        <ecNumber evidence="2">3.1.4.4</ecNumber>
    </recommendedName>
</protein>
<dbReference type="Proteomes" id="UP000759131">
    <property type="component" value="Unassembled WGS sequence"/>
</dbReference>
<evidence type="ECO:0000313" key="8">
    <source>
        <dbReference type="EMBL" id="CAD7625915.1"/>
    </source>
</evidence>
<dbReference type="GO" id="GO:0004630">
    <property type="term" value="F:phospholipase D activity"/>
    <property type="evidence" value="ECO:0007669"/>
    <property type="project" value="UniProtKB-EC"/>
</dbReference>
<dbReference type="Gene3D" id="3.30.870.10">
    <property type="entry name" value="Endonuclease Chain A"/>
    <property type="match status" value="1"/>
</dbReference>
<evidence type="ECO:0000256" key="5">
    <source>
        <dbReference type="ARBA" id="ARBA00022963"/>
    </source>
</evidence>
<keyword evidence="4" id="KW-0378">Hydrolase</keyword>
<proteinExistence type="predicted"/>
<accession>A0A7R9PYW2</accession>
<dbReference type="SUPFAM" id="SSF56024">
    <property type="entry name" value="Phospholipase D/nuclease"/>
    <property type="match status" value="1"/>
</dbReference>
<evidence type="ECO:0000256" key="4">
    <source>
        <dbReference type="ARBA" id="ARBA00022801"/>
    </source>
</evidence>
<dbReference type="EMBL" id="CAJPIZ010003428">
    <property type="protein sequence ID" value="CAG2106345.1"/>
    <property type="molecule type" value="Genomic_DNA"/>
</dbReference>
<keyword evidence="6" id="KW-0443">Lipid metabolism</keyword>
<dbReference type="OrthoDB" id="14911at2759"/>
<sequence>MSYTPCPGVSTVGVHHGVRLSNMSRDLYLKCWTSRKATELAEYLLQTASTYGSDFTSPNRYGSFAPVRQETSAQWFVDGANHFEAVAEAMESAQEEIFIADWWLSPHIYMRRPVHGDHSRLDRILERKAREGVRVYILVYKEVELGISINSLFTKQWLMKLHPNIRVLRHPDAVRGGPLLWSHHEKLVIIDQSYAFVGGIDLCFGRWDNHEHRITDLAGIELDESDGAYKDHTIYTSSTPSGLKLKSQSVGELSVGADSVEPIESLKLRTKRLQAVA</sequence>
<dbReference type="AlphaFoldDB" id="A0A7R9PYW2"/>
<dbReference type="CDD" id="cd09138">
    <property type="entry name" value="PLDc_vPLD1_2_yPLD_like_1"/>
    <property type="match status" value="1"/>
</dbReference>
<dbReference type="GO" id="GO:0060627">
    <property type="term" value="P:regulation of vesicle-mediated transport"/>
    <property type="evidence" value="ECO:0007669"/>
    <property type="project" value="TreeGrafter"/>
</dbReference>
<organism evidence="8">
    <name type="scientific">Medioppia subpectinata</name>
    <dbReference type="NCBI Taxonomy" id="1979941"/>
    <lineage>
        <taxon>Eukaryota</taxon>
        <taxon>Metazoa</taxon>
        <taxon>Ecdysozoa</taxon>
        <taxon>Arthropoda</taxon>
        <taxon>Chelicerata</taxon>
        <taxon>Arachnida</taxon>
        <taxon>Acari</taxon>
        <taxon>Acariformes</taxon>
        <taxon>Sarcoptiformes</taxon>
        <taxon>Oribatida</taxon>
        <taxon>Brachypylina</taxon>
        <taxon>Oppioidea</taxon>
        <taxon>Oppiidae</taxon>
        <taxon>Medioppia</taxon>
    </lineage>
</organism>
<dbReference type="EC" id="3.1.4.4" evidence="2"/>
<gene>
    <name evidence="8" type="ORF">OSB1V03_LOCUS6348</name>
</gene>